<organism evidence="3 4">
    <name type="scientific">Oldenlandia corymbosa var. corymbosa</name>
    <dbReference type="NCBI Taxonomy" id="529605"/>
    <lineage>
        <taxon>Eukaryota</taxon>
        <taxon>Viridiplantae</taxon>
        <taxon>Streptophyta</taxon>
        <taxon>Embryophyta</taxon>
        <taxon>Tracheophyta</taxon>
        <taxon>Spermatophyta</taxon>
        <taxon>Magnoliopsida</taxon>
        <taxon>eudicotyledons</taxon>
        <taxon>Gunneridae</taxon>
        <taxon>Pentapetalae</taxon>
        <taxon>asterids</taxon>
        <taxon>lamiids</taxon>
        <taxon>Gentianales</taxon>
        <taxon>Rubiaceae</taxon>
        <taxon>Rubioideae</taxon>
        <taxon>Spermacoceae</taxon>
        <taxon>Hedyotis-Oldenlandia complex</taxon>
        <taxon>Oldenlandia</taxon>
    </lineage>
</organism>
<protein>
    <submittedName>
        <fullName evidence="3">OLC1v1015943C1</fullName>
    </submittedName>
</protein>
<dbReference type="InterPro" id="IPR050232">
    <property type="entry name" value="FBL13/AtMIF1-like"/>
</dbReference>
<evidence type="ECO:0000259" key="2">
    <source>
        <dbReference type="Pfam" id="PF23622"/>
    </source>
</evidence>
<dbReference type="CDD" id="cd22160">
    <property type="entry name" value="F-box_AtFBL13-like"/>
    <property type="match status" value="1"/>
</dbReference>
<feature type="domain" description="F-box" evidence="1">
    <location>
        <begin position="19"/>
        <end position="53"/>
    </location>
</feature>
<name>A0AAV1E763_OLDCO</name>
<dbReference type="SUPFAM" id="SSF81383">
    <property type="entry name" value="F-box domain"/>
    <property type="match status" value="1"/>
</dbReference>
<dbReference type="PANTHER" id="PTHR31900:SF27">
    <property type="entry name" value="FBD DOMAIN-CONTAINING PROTEIN"/>
    <property type="match status" value="1"/>
</dbReference>
<sequence length="392" mass="44785">MKLMKATVEIDADHKVNRISELPDSLLCHILSFLHIKQSAATSILSTRWKYLFAFVPDIDLEYMNPELHFDFINFCRRMIVLRLNLYYLMDVISIRKIMKGCPLLEELDIGCKCPENFGRENAIDVLEFSSSSMKKLVFHPFGERQDVTIIVASNSLQSLDCRLNWLCKDGSGEVILDTPNLKHLAFSGTLEKLNIIGGLESVDSVEVTNDSYSITSAEDLIVLLHRTQNALSICATIETLEASDGFSRMLPTFENLARLELNVRDVCSIRDWEALPFFLENAPNLEVLLFNHVSTNILWTNDFVEEEVECPVETIFPIHLIENLKEIGIKVFNNEEDEFAVVEHLFQNAKSLRKFTIGAAPEPSVCARISAFKRCSTLCQIVFDEWKYIRF</sequence>
<reference evidence="3" key="1">
    <citation type="submission" date="2023-03" db="EMBL/GenBank/DDBJ databases">
        <authorList>
            <person name="Julca I."/>
        </authorList>
    </citation>
    <scope>NUCLEOTIDE SEQUENCE</scope>
</reference>
<dbReference type="InterPro" id="IPR053781">
    <property type="entry name" value="F-box_AtFBL13-like"/>
</dbReference>
<dbReference type="Gene3D" id="3.80.10.10">
    <property type="entry name" value="Ribonuclease Inhibitor"/>
    <property type="match status" value="1"/>
</dbReference>
<dbReference type="Pfam" id="PF00646">
    <property type="entry name" value="F-box"/>
    <property type="match status" value="1"/>
</dbReference>
<accession>A0AAV1E763</accession>
<dbReference type="Proteomes" id="UP001161247">
    <property type="component" value="Chromosome 8"/>
</dbReference>
<evidence type="ECO:0000313" key="4">
    <source>
        <dbReference type="Proteomes" id="UP001161247"/>
    </source>
</evidence>
<dbReference type="PANTHER" id="PTHR31900">
    <property type="entry name" value="F-BOX/RNI SUPERFAMILY PROTEIN-RELATED"/>
    <property type="match status" value="1"/>
</dbReference>
<dbReference type="InterPro" id="IPR055357">
    <property type="entry name" value="LRR_At1g61320_AtMIF1"/>
</dbReference>
<proteinExistence type="predicted"/>
<dbReference type="Gene3D" id="1.20.1280.50">
    <property type="match status" value="1"/>
</dbReference>
<dbReference type="SUPFAM" id="SSF52047">
    <property type="entry name" value="RNI-like"/>
    <property type="match status" value="1"/>
</dbReference>
<dbReference type="InterPro" id="IPR036047">
    <property type="entry name" value="F-box-like_dom_sf"/>
</dbReference>
<evidence type="ECO:0000313" key="3">
    <source>
        <dbReference type="EMBL" id="CAI9115109.1"/>
    </source>
</evidence>
<dbReference type="InterPro" id="IPR001810">
    <property type="entry name" value="F-box_dom"/>
</dbReference>
<dbReference type="EMBL" id="OX459125">
    <property type="protein sequence ID" value="CAI9115109.1"/>
    <property type="molecule type" value="Genomic_DNA"/>
</dbReference>
<evidence type="ECO:0000259" key="1">
    <source>
        <dbReference type="Pfam" id="PF00646"/>
    </source>
</evidence>
<dbReference type="AlphaFoldDB" id="A0AAV1E763"/>
<feature type="domain" description="At1g61320/AtMIF1 LRR" evidence="2">
    <location>
        <begin position="178"/>
        <end position="382"/>
    </location>
</feature>
<dbReference type="Pfam" id="PF23622">
    <property type="entry name" value="LRR_At1g61320_AtMIF1"/>
    <property type="match status" value="1"/>
</dbReference>
<dbReference type="InterPro" id="IPR032675">
    <property type="entry name" value="LRR_dom_sf"/>
</dbReference>
<gene>
    <name evidence="3" type="ORF">OLC1_LOCUS21694</name>
</gene>
<keyword evidence="4" id="KW-1185">Reference proteome</keyword>